<keyword evidence="2" id="KW-0732">Signal</keyword>
<reference evidence="4" key="1">
    <citation type="journal article" date="2023" name="bioRxiv">
        <title>Complete genome of the Medicago anthracnose fungus, Colletotrichum destructivum, reveals a mini-chromosome-like region within a core chromosome.</title>
        <authorList>
            <person name="Lapalu N."/>
            <person name="Simon A."/>
            <person name="Lu A."/>
            <person name="Plaumann P.-L."/>
            <person name="Amselem J."/>
            <person name="Pigne S."/>
            <person name="Auger A."/>
            <person name="Koch C."/>
            <person name="Dallery J.-F."/>
            <person name="O'Connell R.J."/>
        </authorList>
    </citation>
    <scope>NUCLEOTIDE SEQUENCE [LARGE SCALE GENOMIC DNA]</scope>
    <source>
        <strain evidence="4">CBS 520.97</strain>
    </source>
</reference>
<dbReference type="KEGG" id="cdet:87951995"/>
<keyword evidence="4" id="KW-1185">Reference proteome</keyword>
<feature type="signal peptide" evidence="2">
    <location>
        <begin position="1"/>
        <end position="25"/>
    </location>
</feature>
<accession>A0AAX4J4T2</accession>
<dbReference type="GeneID" id="87951995"/>
<gene>
    <name evidence="3" type="ORF">CDEST_15495</name>
</gene>
<proteinExistence type="predicted"/>
<dbReference type="RefSeq" id="XP_062787702.1">
    <property type="nucleotide sequence ID" value="XM_062931651.1"/>
</dbReference>
<evidence type="ECO:0000256" key="1">
    <source>
        <dbReference type="SAM" id="Phobius"/>
    </source>
</evidence>
<name>A0AAX4J4T2_9PEZI</name>
<dbReference type="Proteomes" id="UP001322277">
    <property type="component" value="Chromosome 12"/>
</dbReference>
<evidence type="ECO:0000313" key="4">
    <source>
        <dbReference type="Proteomes" id="UP001322277"/>
    </source>
</evidence>
<organism evidence="3 4">
    <name type="scientific">Colletotrichum destructivum</name>
    <dbReference type="NCBI Taxonomy" id="34406"/>
    <lineage>
        <taxon>Eukaryota</taxon>
        <taxon>Fungi</taxon>
        <taxon>Dikarya</taxon>
        <taxon>Ascomycota</taxon>
        <taxon>Pezizomycotina</taxon>
        <taxon>Sordariomycetes</taxon>
        <taxon>Hypocreomycetidae</taxon>
        <taxon>Glomerellales</taxon>
        <taxon>Glomerellaceae</taxon>
        <taxon>Colletotrichum</taxon>
        <taxon>Colletotrichum destructivum species complex</taxon>
    </lineage>
</organism>
<feature type="transmembrane region" description="Helical" evidence="1">
    <location>
        <begin position="277"/>
        <end position="296"/>
    </location>
</feature>
<evidence type="ECO:0000256" key="2">
    <source>
        <dbReference type="SAM" id="SignalP"/>
    </source>
</evidence>
<dbReference type="EMBL" id="CP137316">
    <property type="protein sequence ID" value="WQF90481.1"/>
    <property type="molecule type" value="Genomic_DNA"/>
</dbReference>
<feature type="transmembrane region" description="Helical" evidence="1">
    <location>
        <begin position="231"/>
        <end position="257"/>
    </location>
</feature>
<evidence type="ECO:0000313" key="3">
    <source>
        <dbReference type="EMBL" id="WQF90481.1"/>
    </source>
</evidence>
<keyword evidence="1" id="KW-0472">Membrane</keyword>
<keyword evidence="1" id="KW-0812">Transmembrane</keyword>
<feature type="chain" id="PRO_5043433128" description="Integral membrane protein" evidence="2">
    <location>
        <begin position="26"/>
        <end position="301"/>
    </location>
</feature>
<sequence length="301" mass="33044">MQFLNVFNAIIWCGFLAFFLSSVNPGWDTGQNCSMLNITTAEIAKNISDTFEILEKDQAQRRITVPSQISEPLKSVATKVEGHVATAVASAKQAISTPLTNVWKEIRPKFLDDLTRWRNTVPVYCCLQTRGVWQLGYTDSTTKLVPSQDFNMVEAFQIKELSELFSAAHKIVPGLPDSLASDLGNVDFGVVDRIVAAIYGLLLALIVGTFVTIVVSIFLPQTGLFCCIPRMAINLLLFLLWFMALACMSVSLAVTHVSSGLLSILDLGITSQAGTTLWLSVAAAVWLSLWFVLNFLKSICL</sequence>
<keyword evidence="1" id="KW-1133">Transmembrane helix</keyword>
<evidence type="ECO:0008006" key="5">
    <source>
        <dbReference type="Google" id="ProtNLM"/>
    </source>
</evidence>
<protein>
    <recommendedName>
        <fullName evidence="5">Integral membrane protein</fullName>
    </recommendedName>
</protein>
<dbReference type="AlphaFoldDB" id="A0AAX4J4T2"/>
<feature type="transmembrane region" description="Helical" evidence="1">
    <location>
        <begin position="196"/>
        <end position="219"/>
    </location>
</feature>